<dbReference type="Pfam" id="PF00004">
    <property type="entry name" value="AAA"/>
    <property type="match status" value="1"/>
</dbReference>
<dbReference type="InterPro" id="IPR036427">
    <property type="entry name" value="Bromodomain-like_sf"/>
</dbReference>
<dbReference type="PROSITE" id="PS50089">
    <property type="entry name" value="ZF_RING_2"/>
    <property type="match status" value="1"/>
</dbReference>
<dbReference type="OrthoDB" id="5421at2759"/>
<evidence type="ECO:0000256" key="6">
    <source>
        <dbReference type="PROSITE-ProRule" id="PRU00175"/>
    </source>
</evidence>
<dbReference type="GO" id="GO:0006334">
    <property type="term" value="P:nucleosome assembly"/>
    <property type="evidence" value="ECO:0007669"/>
    <property type="project" value="TreeGrafter"/>
</dbReference>
<dbReference type="PANTHER" id="PTHR23069">
    <property type="entry name" value="AAA DOMAIN-CONTAINING"/>
    <property type="match status" value="1"/>
</dbReference>
<comment type="similarity">
    <text evidence="1">Belongs to the AAA ATPase family.</text>
</comment>
<keyword evidence="6" id="KW-0479">Metal-binding</keyword>
<feature type="compositionally biased region" description="Low complexity" evidence="7">
    <location>
        <begin position="372"/>
        <end position="382"/>
    </location>
</feature>
<sequence>MRTRPRRGGDPDHNEHVIEINDSPNVDILQRLPRTRRQTVRYIESLNDDQQEDAPSSPDDEDTPESYLRRRGARRTSRTSRTLDEEDDDDDEEDEFVEQPSFEAEEEEEEEGDANEAMDDADEAERPSPDVRPSRTAAKSVLDESPGTYNTRRAATTAAESSRDQLRYVTRRQLRESIEPEEDTSSFPESTEPTAKRYSTRTRRSGVSSSPADDAKKPRYDDIDALRSSRRRLRHNSDDVVAVASPPGDSNSRYTLRDRSTIARNVRLGSFDESQAASSKKKPSATSSSYDTRSSSTQVMDRATRYALRARRHEPDSPKRTNDDDRKSYSLRNRSTLQRRVSDAPPVPSSLYDDYGDARPPKRSKQARKYLDLSGSGSSSDGEMQMVKRSSKNAHKKASKPPPPADISPLDIDPSITWDSIGGLKSHIHALQEMVLLPLLYPEFYAKFSMAPPSGVLFYGPPGTGKTLVARALANSSGNQKITFYMRKGADCLSKWVGEAERQLRVLFEQAKKTEPSIIFFDEIDGLAPVRSAKQDQIHASIVSTLLALMDGLDSRGRVIVIGATNRIDSIDPALRRPGRFDRELAFTLPNATDRASMLGIHTKHWQPPLAASFKTQLANDLVGYCGADIKALCAETALVAFKRTFPQVYDTPAKLEIDLHAIQILRADFQVAQAKIVPAAARAQTAVATPLPPLLQPLLETALTTLVQVVQASFPGGLFSPPPLLPSNSAPIYDFPTTACPSCLDPLDQNPVSCPQCHHPFHATCLTPDRRCSSCLPSFTYLPPTLVRCLVHGSSGSLGQSVLTSALLSQLDGFPCIQFDRFATPTEWRAKWAEVLTHVPCIVFCPHLDQAWADHPSELPSLLHHWMQSAHHLPIVVIATASTTADDLPDAFVSLFPASHRLELQPPTRSARKAFWQVLRSWVASPPPVPLPPPKPLRVVAPPAATSTAPTKPSLNDQEQHQLRELRIFLEAVVSYCIRQKTNAPFVLSQDGCAIDLNTIRDRVHDGEYTTWEAFMRDIHAIVQDAYATYPKHSPLRYIAHAAANMQDNVMSFAHRFRKEQGYDLFAKCREIQDAKLAARPVPKRLTLKRPGQMPPPSVVTPPVVEAEPEEIVVLEVFKEGDHVFVEKRTGPGMNKLGGAGRVQQVYMDDSDATLVSKYDVKYILGGFEKEVPVKFVRRLTEDTVQNSVKMYATTTVVGNSTAALAAATPTPEESFDMAVWPHLYQAGWEFVVAHALWVADAPENVDALDKDELMETHMCFETRDAIVAHVKATPALARLCFGTRFVEMNIADGLLPKPTLWTPQEEMYYMALEDKPIATTDVSSAAPETDHPRAFVLDEAKVQEVIRMVVQATDGWTFDELRQELVKFNHIVLAHRDAYDRATMIKALKARITELLQ</sequence>
<dbReference type="PROSITE" id="PS50014">
    <property type="entry name" value="BROMODOMAIN_2"/>
    <property type="match status" value="1"/>
</dbReference>
<dbReference type="Pfam" id="PF17862">
    <property type="entry name" value="AAA_lid_3"/>
    <property type="match status" value="1"/>
</dbReference>
<keyword evidence="6" id="KW-0863">Zinc-finger</keyword>
<evidence type="ECO:0000259" key="8">
    <source>
        <dbReference type="PROSITE" id="PS50014"/>
    </source>
</evidence>
<dbReference type="PROSITE" id="PS00674">
    <property type="entry name" value="AAA"/>
    <property type="match status" value="1"/>
</dbReference>
<dbReference type="InterPro" id="IPR027417">
    <property type="entry name" value="P-loop_NTPase"/>
</dbReference>
<feature type="compositionally biased region" description="Basic and acidic residues" evidence="7">
    <location>
        <begin position="313"/>
        <end position="328"/>
    </location>
</feature>
<feature type="domain" description="Bromo" evidence="8">
    <location>
        <begin position="962"/>
        <end position="1038"/>
    </location>
</feature>
<evidence type="ECO:0000256" key="7">
    <source>
        <dbReference type="SAM" id="MobiDB-lite"/>
    </source>
</evidence>
<feature type="compositionally biased region" description="Basic residues" evidence="7">
    <location>
        <begin position="69"/>
        <end position="78"/>
    </location>
</feature>
<dbReference type="GO" id="GO:0006337">
    <property type="term" value="P:nucleosome disassembly"/>
    <property type="evidence" value="ECO:0007669"/>
    <property type="project" value="TreeGrafter"/>
</dbReference>
<keyword evidence="4 5" id="KW-0103">Bromodomain</keyword>
<feature type="compositionally biased region" description="Basic residues" evidence="7">
    <location>
        <begin position="389"/>
        <end position="399"/>
    </location>
</feature>
<reference evidence="10" key="2">
    <citation type="submission" date="2019-06" db="EMBL/GenBank/DDBJ databases">
        <title>Genomics analysis of Aphanomyces spp. identifies a new class of oomycete effector associated with host adaptation.</title>
        <authorList>
            <person name="Gaulin E."/>
        </authorList>
    </citation>
    <scope>NUCLEOTIDE SEQUENCE</scope>
    <source>
        <strain evidence="10">CBS 578.67</strain>
    </source>
</reference>
<dbReference type="InterPro" id="IPR001487">
    <property type="entry name" value="Bromodomain"/>
</dbReference>
<dbReference type="GO" id="GO:0008270">
    <property type="term" value="F:zinc ion binding"/>
    <property type="evidence" value="ECO:0007669"/>
    <property type="project" value="UniProtKB-KW"/>
</dbReference>
<dbReference type="GO" id="GO:0003682">
    <property type="term" value="F:chromatin binding"/>
    <property type="evidence" value="ECO:0007669"/>
    <property type="project" value="TreeGrafter"/>
</dbReference>
<dbReference type="Proteomes" id="UP000332933">
    <property type="component" value="Unassembled WGS sequence"/>
</dbReference>
<dbReference type="GO" id="GO:0005634">
    <property type="term" value="C:nucleus"/>
    <property type="evidence" value="ECO:0007669"/>
    <property type="project" value="TreeGrafter"/>
</dbReference>
<proteinExistence type="inferred from homology"/>
<evidence type="ECO:0000313" key="10">
    <source>
        <dbReference type="EMBL" id="KAF0716295.1"/>
    </source>
</evidence>
<organism evidence="11 12">
    <name type="scientific">Aphanomyces stellatus</name>
    <dbReference type="NCBI Taxonomy" id="120398"/>
    <lineage>
        <taxon>Eukaryota</taxon>
        <taxon>Sar</taxon>
        <taxon>Stramenopiles</taxon>
        <taxon>Oomycota</taxon>
        <taxon>Saprolegniomycetes</taxon>
        <taxon>Saprolegniales</taxon>
        <taxon>Verrucalvaceae</taxon>
        <taxon>Aphanomyces</taxon>
    </lineage>
</organism>
<dbReference type="Gene3D" id="1.10.8.60">
    <property type="match status" value="1"/>
</dbReference>
<feature type="compositionally biased region" description="Acidic residues" evidence="7">
    <location>
        <begin position="46"/>
        <end position="64"/>
    </location>
</feature>
<evidence type="ECO:0000256" key="4">
    <source>
        <dbReference type="ARBA" id="ARBA00023117"/>
    </source>
</evidence>
<dbReference type="Gene3D" id="3.40.50.300">
    <property type="entry name" value="P-loop containing nucleotide triphosphate hydrolases"/>
    <property type="match status" value="1"/>
</dbReference>
<feature type="compositionally biased region" description="Basic and acidic residues" evidence="7">
    <location>
        <begin position="7"/>
        <end position="19"/>
    </location>
</feature>
<keyword evidence="12" id="KW-1185">Reference proteome</keyword>
<evidence type="ECO:0000313" key="12">
    <source>
        <dbReference type="Proteomes" id="UP000332933"/>
    </source>
</evidence>
<keyword evidence="6" id="KW-0862">Zinc</keyword>
<evidence type="ECO:0000256" key="5">
    <source>
        <dbReference type="PROSITE-ProRule" id="PRU00035"/>
    </source>
</evidence>
<feature type="compositionally biased region" description="Basic and acidic residues" evidence="7">
    <location>
        <begin position="124"/>
        <end position="133"/>
    </location>
</feature>
<dbReference type="SUPFAM" id="SSF52540">
    <property type="entry name" value="P-loop containing nucleoside triphosphate hydrolases"/>
    <property type="match status" value="2"/>
</dbReference>
<dbReference type="Gene3D" id="1.20.920.10">
    <property type="entry name" value="Bromodomain-like"/>
    <property type="match status" value="1"/>
</dbReference>
<keyword evidence="3" id="KW-0067">ATP-binding</keyword>
<protein>
    <submittedName>
        <fullName evidence="11">Aste57867_2912 protein</fullName>
    </submittedName>
</protein>
<feature type="compositionally biased region" description="Low complexity" evidence="7">
    <location>
        <begin position="274"/>
        <end position="297"/>
    </location>
</feature>
<dbReference type="GO" id="GO:0005524">
    <property type="term" value="F:ATP binding"/>
    <property type="evidence" value="ECO:0007669"/>
    <property type="project" value="UniProtKB-KW"/>
</dbReference>
<accession>A0A485KCC2</accession>
<dbReference type="InterPro" id="IPR003593">
    <property type="entry name" value="AAA+_ATPase"/>
</dbReference>
<dbReference type="InterPro" id="IPR045199">
    <property type="entry name" value="ATAD2-like"/>
</dbReference>
<dbReference type="SMART" id="SM00382">
    <property type="entry name" value="AAA"/>
    <property type="match status" value="1"/>
</dbReference>
<dbReference type="InterPro" id="IPR003960">
    <property type="entry name" value="ATPase_AAA_CS"/>
</dbReference>
<dbReference type="InterPro" id="IPR041569">
    <property type="entry name" value="AAA_lid_3"/>
</dbReference>
<evidence type="ECO:0000256" key="1">
    <source>
        <dbReference type="ARBA" id="ARBA00006914"/>
    </source>
</evidence>
<dbReference type="GO" id="GO:0045815">
    <property type="term" value="P:transcription initiation-coupled chromatin remodeling"/>
    <property type="evidence" value="ECO:0007669"/>
    <property type="project" value="TreeGrafter"/>
</dbReference>
<dbReference type="Pfam" id="PF00439">
    <property type="entry name" value="Bromodomain"/>
    <property type="match status" value="1"/>
</dbReference>
<dbReference type="InterPro" id="IPR003959">
    <property type="entry name" value="ATPase_AAA_core"/>
</dbReference>
<dbReference type="EMBL" id="VJMH01000432">
    <property type="protein sequence ID" value="KAF0716295.1"/>
    <property type="molecule type" value="Genomic_DNA"/>
</dbReference>
<evidence type="ECO:0000259" key="9">
    <source>
        <dbReference type="PROSITE" id="PS50089"/>
    </source>
</evidence>
<feature type="compositionally biased region" description="Polar residues" evidence="7">
    <location>
        <begin position="330"/>
        <end position="339"/>
    </location>
</feature>
<dbReference type="InterPro" id="IPR001841">
    <property type="entry name" value="Znf_RING"/>
</dbReference>
<keyword evidence="2" id="KW-0547">Nucleotide-binding</keyword>
<feature type="compositionally biased region" description="Acidic residues" evidence="7">
    <location>
        <begin position="84"/>
        <end position="123"/>
    </location>
</feature>
<reference evidence="11 12" key="1">
    <citation type="submission" date="2019-03" db="EMBL/GenBank/DDBJ databases">
        <authorList>
            <person name="Gaulin E."/>
            <person name="Dumas B."/>
        </authorList>
    </citation>
    <scope>NUCLEOTIDE SEQUENCE [LARGE SCALE GENOMIC DNA]</scope>
    <source>
        <strain evidence="11">CBS 568.67</strain>
    </source>
</reference>
<dbReference type="SUPFAM" id="SSF47370">
    <property type="entry name" value="Bromodomain"/>
    <property type="match status" value="1"/>
</dbReference>
<feature type="domain" description="RING-type" evidence="9">
    <location>
        <begin position="741"/>
        <end position="776"/>
    </location>
</feature>
<feature type="compositionally biased region" description="Basic and acidic residues" evidence="7">
    <location>
        <begin position="213"/>
        <end position="227"/>
    </location>
</feature>
<dbReference type="GO" id="GO:0016887">
    <property type="term" value="F:ATP hydrolysis activity"/>
    <property type="evidence" value="ECO:0007669"/>
    <property type="project" value="InterPro"/>
</dbReference>
<evidence type="ECO:0000256" key="3">
    <source>
        <dbReference type="ARBA" id="ARBA00022840"/>
    </source>
</evidence>
<dbReference type="CDD" id="cd16448">
    <property type="entry name" value="RING-H2"/>
    <property type="match status" value="1"/>
</dbReference>
<dbReference type="CDD" id="cd04369">
    <property type="entry name" value="Bromodomain"/>
    <property type="match status" value="1"/>
</dbReference>
<feature type="region of interest" description="Disordered" evidence="7">
    <location>
        <begin position="40"/>
        <end position="410"/>
    </location>
</feature>
<dbReference type="GO" id="GO:0042393">
    <property type="term" value="F:histone binding"/>
    <property type="evidence" value="ECO:0007669"/>
    <property type="project" value="TreeGrafter"/>
</dbReference>
<dbReference type="FunFam" id="3.40.50.300:FF:000061">
    <property type="entry name" value="ATPase family, AAA domain-containing 2"/>
    <property type="match status" value="1"/>
</dbReference>
<evidence type="ECO:0000256" key="2">
    <source>
        <dbReference type="ARBA" id="ARBA00022741"/>
    </source>
</evidence>
<name>A0A485KCC2_9STRA</name>
<feature type="region of interest" description="Disordered" evidence="7">
    <location>
        <begin position="1"/>
        <end position="23"/>
    </location>
</feature>
<dbReference type="PANTHER" id="PTHR23069:SF0">
    <property type="entry name" value="TAT-BINDING HOMOLOG 7"/>
    <property type="match status" value="1"/>
</dbReference>
<gene>
    <name evidence="11" type="primary">Aste57867_2912</name>
    <name evidence="10" type="ORF">As57867_002904</name>
    <name evidence="11" type="ORF">ASTE57867_2912</name>
</gene>
<evidence type="ECO:0000313" key="11">
    <source>
        <dbReference type="EMBL" id="VFT80095.1"/>
    </source>
</evidence>
<dbReference type="EMBL" id="CAADRA010000432">
    <property type="protein sequence ID" value="VFT80095.1"/>
    <property type="molecule type" value="Genomic_DNA"/>
</dbReference>